<dbReference type="GO" id="GO:0033971">
    <property type="term" value="F:hydroxyisourate hydrolase activity"/>
    <property type="evidence" value="ECO:0007669"/>
    <property type="project" value="UniProtKB-EC"/>
</dbReference>
<dbReference type="SUPFAM" id="SSF49472">
    <property type="entry name" value="Transthyretin (synonym: prealbumin)"/>
    <property type="match status" value="1"/>
</dbReference>
<dbReference type="NCBIfam" id="TIGR02962">
    <property type="entry name" value="hdxy_isourate"/>
    <property type="match status" value="1"/>
</dbReference>
<dbReference type="InterPro" id="IPR000895">
    <property type="entry name" value="Transthyretin/HIU_hydrolase"/>
</dbReference>
<dbReference type="PROSITE" id="PS00769">
    <property type="entry name" value="TRANSTHYRETIN_2"/>
    <property type="match status" value="1"/>
</dbReference>
<dbReference type="InterPro" id="IPR036817">
    <property type="entry name" value="Transthyretin/HIU_hydrolase_sf"/>
</dbReference>
<dbReference type="EMBL" id="MPIN01000001">
    <property type="protein sequence ID" value="OJH42255.1"/>
    <property type="molecule type" value="Genomic_DNA"/>
</dbReference>
<evidence type="ECO:0000256" key="4">
    <source>
        <dbReference type="ARBA" id="ARBA00011881"/>
    </source>
</evidence>
<dbReference type="InterPro" id="IPR014306">
    <property type="entry name" value="Hydroxyisourate_hydrolase"/>
</dbReference>
<comment type="catalytic activity">
    <reaction evidence="1 8">
        <text>5-hydroxyisourate + H2O = 5-hydroxy-2-oxo-4-ureido-2,5-dihydro-1H-imidazole-5-carboxylate + H(+)</text>
        <dbReference type="Rhea" id="RHEA:23736"/>
        <dbReference type="ChEBI" id="CHEBI:15377"/>
        <dbReference type="ChEBI" id="CHEBI:15378"/>
        <dbReference type="ChEBI" id="CHEBI:18072"/>
        <dbReference type="ChEBI" id="CHEBI:58639"/>
        <dbReference type="EC" id="3.5.2.17"/>
    </reaction>
</comment>
<evidence type="ECO:0000256" key="7">
    <source>
        <dbReference type="PIRSR" id="PIRSR600895-51"/>
    </source>
</evidence>
<evidence type="ECO:0000256" key="5">
    <source>
        <dbReference type="ARBA" id="ARBA00022631"/>
    </source>
</evidence>
<feature type="domain" description="Transthyretin/hydroxyisourate hydrolase" evidence="9">
    <location>
        <begin position="1"/>
        <end position="112"/>
    </location>
</feature>
<dbReference type="InterPro" id="IPR023419">
    <property type="entry name" value="Transthyretin_CS"/>
</dbReference>
<dbReference type="PANTHER" id="PTHR10395:SF7">
    <property type="entry name" value="5-HYDROXYISOURATE HYDROLASE"/>
    <property type="match status" value="1"/>
</dbReference>
<evidence type="ECO:0000256" key="1">
    <source>
        <dbReference type="ARBA" id="ARBA00001043"/>
    </source>
</evidence>
<reference evidence="11" key="1">
    <citation type="submission" date="2016-11" db="EMBL/GenBank/DDBJ databases">
        <authorList>
            <person name="Shukria A."/>
            <person name="Stevens D.C."/>
        </authorList>
    </citation>
    <scope>NUCLEOTIDE SEQUENCE [LARGE SCALE GENOMIC DNA]</scope>
    <source>
        <strain evidence="11">Cbfe23</strain>
    </source>
</reference>
<evidence type="ECO:0000256" key="2">
    <source>
        <dbReference type="ARBA" id="ARBA00002704"/>
    </source>
</evidence>
<comment type="similarity">
    <text evidence="3 8">Belongs to the transthyretin family. 5-hydroxyisourate hydrolase subfamily.</text>
</comment>
<comment type="caution">
    <text evidence="10">The sequence shown here is derived from an EMBL/GenBank/DDBJ whole genome shotgun (WGS) entry which is preliminary data.</text>
</comment>
<dbReference type="Gene3D" id="2.60.40.180">
    <property type="entry name" value="Transthyretin/hydroxyisourate hydrolase domain"/>
    <property type="match status" value="1"/>
</dbReference>
<dbReference type="EC" id="3.5.2.17" evidence="8"/>
<dbReference type="GO" id="GO:0006144">
    <property type="term" value="P:purine nucleobase metabolic process"/>
    <property type="evidence" value="ECO:0007669"/>
    <property type="project" value="UniProtKB-KW"/>
</dbReference>
<keyword evidence="5 8" id="KW-0659">Purine metabolism</keyword>
<protein>
    <recommendedName>
        <fullName evidence="8">5-hydroxyisourate hydrolase</fullName>
        <shortName evidence="8">HIU hydrolase</shortName>
        <shortName evidence="8">HIUHase</shortName>
        <ecNumber evidence="8">3.5.2.17</ecNumber>
    </recommendedName>
</protein>
<feature type="binding site" evidence="7">
    <location>
        <position position="7"/>
    </location>
    <ligand>
        <name>substrate</name>
    </ligand>
</feature>
<comment type="function">
    <text evidence="2">Catalyzes the hydrolysis of 5-hydroxyisourate (HIU) to 2-oxo-4-hydroxy-4-carboxy-5-ureidoimidazoline (OHCU).</text>
</comment>
<dbReference type="AlphaFoldDB" id="A0A1L9BJ63"/>
<accession>A0A1L9BJ63</accession>
<dbReference type="PRINTS" id="PR00189">
    <property type="entry name" value="TRNSTHYRETIN"/>
</dbReference>
<reference evidence="10 11" key="2">
    <citation type="submission" date="2016-12" db="EMBL/GenBank/DDBJ databases">
        <title>Draft Genome Sequence of Cystobacter ferrugineus Strain Cbfe23.</title>
        <authorList>
            <person name="Akbar S."/>
            <person name="Dowd S.E."/>
            <person name="Stevens D.C."/>
        </authorList>
    </citation>
    <scope>NUCLEOTIDE SEQUENCE [LARGE SCALE GENOMIC DNA]</scope>
    <source>
        <strain evidence="10 11">Cbfe23</strain>
    </source>
</reference>
<feature type="binding site" evidence="7">
    <location>
        <position position="110"/>
    </location>
    <ligand>
        <name>substrate</name>
    </ligand>
</feature>
<evidence type="ECO:0000259" key="9">
    <source>
        <dbReference type="SMART" id="SM00095"/>
    </source>
</evidence>
<sequence>MSTLSTHVLDTQSGRPAAGVPITLEFQSAEGWRELTRGTTNADGRVRDFLPTGTRLEPGVYRMTFHTGEYFRAHALRGFYPYVSVVFELTAPEEHYHVPLLLSPFGYSTYRGS</sequence>
<dbReference type="STRING" id="83449.BON30_03330"/>
<dbReference type="InterPro" id="IPR023418">
    <property type="entry name" value="Thyroxine_BS"/>
</dbReference>
<dbReference type="SMART" id="SM00095">
    <property type="entry name" value="TR_THY"/>
    <property type="match status" value="1"/>
</dbReference>
<dbReference type="PROSITE" id="PS00768">
    <property type="entry name" value="TRANSTHYRETIN_1"/>
    <property type="match status" value="1"/>
</dbReference>
<dbReference type="PANTHER" id="PTHR10395">
    <property type="entry name" value="URICASE AND TRANSTHYRETIN-RELATED"/>
    <property type="match status" value="1"/>
</dbReference>
<dbReference type="RefSeq" id="WP_071896345.1">
    <property type="nucleotide sequence ID" value="NZ_MPIN01000001.1"/>
</dbReference>
<evidence type="ECO:0000313" key="10">
    <source>
        <dbReference type="EMBL" id="OJH42255.1"/>
    </source>
</evidence>
<keyword evidence="11" id="KW-1185">Reference proteome</keyword>
<name>A0A1L9BJ63_9BACT</name>
<evidence type="ECO:0000256" key="3">
    <source>
        <dbReference type="ARBA" id="ARBA00009850"/>
    </source>
</evidence>
<proteinExistence type="inferred from homology"/>
<dbReference type="Pfam" id="PF00576">
    <property type="entry name" value="Transthyretin"/>
    <property type="match status" value="1"/>
</dbReference>
<dbReference type="OrthoDB" id="9792386at2"/>
<gene>
    <name evidence="10" type="ORF">BON30_03330</name>
</gene>
<comment type="subunit">
    <text evidence="4 8">Homotetramer.</text>
</comment>
<evidence type="ECO:0000256" key="8">
    <source>
        <dbReference type="RuleBase" id="RU361270"/>
    </source>
</evidence>
<dbReference type="CDD" id="cd05822">
    <property type="entry name" value="TLP_HIUase"/>
    <property type="match status" value="1"/>
</dbReference>
<dbReference type="Proteomes" id="UP000182229">
    <property type="component" value="Unassembled WGS sequence"/>
</dbReference>
<organism evidence="10 11">
    <name type="scientific">Cystobacter ferrugineus</name>
    <dbReference type="NCBI Taxonomy" id="83449"/>
    <lineage>
        <taxon>Bacteria</taxon>
        <taxon>Pseudomonadati</taxon>
        <taxon>Myxococcota</taxon>
        <taxon>Myxococcia</taxon>
        <taxon>Myxococcales</taxon>
        <taxon>Cystobacterineae</taxon>
        <taxon>Archangiaceae</taxon>
        <taxon>Cystobacter</taxon>
    </lineage>
</organism>
<dbReference type="InterPro" id="IPR023416">
    <property type="entry name" value="Transthyretin/HIU_hydrolase_d"/>
</dbReference>
<feature type="binding site" evidence="7">
    <location>
        <position position="45"/>
    </location>
    <ligand>
        <name>substrate</name>
    </ligand>
</feature>
<evidence type="ECO:0000256" key="6">
    <source>
        <dbReference type="ARBA" id="ARBA00022801"/>
    </source>
</evidence>
<keyword evidence="6 8" id="KW-0378">Hydrolase</keyword>
<evidence type="ECO:0000313" key="11">
    <source>
        <dbReference type="Proteomes" id="UP000182229"/>
    </source>
</evidence>